<evidence type="ECO:0000313" key="1">
    <source>
        <dbReference type="EMBL" id="KAK6357752.1"/>
    </source>
</evidence>
<accession>A0AAN8N9H0</accession>
<organism evidence="1 2">
    <name type="scientific">Orbilia javanica</name>
    <dbReference type="NCBI Taxonomy" id="47235"/>
    <lineage>
        <taxon>Eukaryota</taxon>
        <taxon>Fungi</taxon>
        <taxon>Dikarya</taxon>
        <taxon>Ascomycota</taxon>
        <taxon>Pezizomycotina</taxon>
        <taxon>Orbiliomycetes</taxon>
        <taxon>Orbiliales</taxon>
        <taxon>Orbiliaceae</taxon>
        <taxon>Orbilia</taxon>
    </lineage>
</organism>
<reference evidence="1 2" key="1">
    <citation type="submission" date="2019-10" db="EMBL/GenBank/DDBJ databases">
        <authorList>
            <person name="Palmer J.M."/>
        </authorList>
    </citation>
    <scope>NUCLEOTIDE SEQUENCE [LARGE SCALE GENOMIC DNA]</scope>
    <source>
        <strain evidence="1 2">TWF718</strain>
    </source>
</reference>
<gene>
    <name evidence="1" type="ORF">TWF718_002060</name>
</gene>
<dbReference type="EMBL" id="JAVHNR010000001">
    <property type="protein sequence ID" value="KAK6357752.1"/>
    <property type="molecule type" value="Genomic_DNA"/>
</dbReference>
<keyword evidence="2" id="KW-1185">Reference proteome</keyword>
<name>A0AAN8N9H0_9PEZI</name>
<proteinExistence type="predicted"/>
<protein>
    <submittedName>
        <fullName evidence="1">Uncharacterized protein</fullName>
    </submittedName>
</protein>
<dbReference type="Proteomes" id="UP001313282">
    <property type="component" value="Unassembled WGS sequence"/>
</dbReference>
<sequence>MDCGSQNSVPFEFPFSPATLTNPSIPISFVGAAPAAGLLSETSPGLKSLQNTDNLLQRDYLETLANQEWSQRVDGEFQKLDDLVVGLFKDVNNSARMIFHLRQQGKNSQPPEFFAGLYK</sequence>
<evidence type="ECO:0000313" key="2">
    <source>
        <dbReference type="Proteomes" id="UP001313282"/>
    </source>
</evidence>
<comment type="caution">
    <text evidence="1">The sequence shown here is derived from an EMBL/GenBank/DDBJ whole genome shotgun (WGS) entry which is preliminary data.</text>
</comment>
<dbReference type="AlphaFoldDB" id="A0AAN8N9H0"/>